<dbReference type="SUPFAM" id="SSF46785">
    <property type="entry name" value="Winged helix' DNA-binding domain"/>
    <property type="match status" value="1"/>
</dbReference>
<evidence type="ECO:0000256" key="1">
    <source>
        <dbReference type="ARBA" id="ARBA00009437"/>
    </source>
</evidence>
<evidence type="ECO:0000256" key="2">
    <source>
        <dbReference type="ARBA" id="ARBA00023015"/>
    </source>
</evidence>
<dbReference type="CDD" id="cd08422">
    <property type="entry name" value="PBP2_CrgA_like"/>
    <property type="match status" value="1"/>
</dbReference>
<name>A0A8J7PHS6_9PROT</name>
<dbReference type="PANTHER" id="PTHR30537">
    <property type="entry name" value="HTH-TYPE TRANSCRIPTIONAL REGULATOR"/>
    <property type="match status" value="1"/>
</dbReference>
<keyword evidence="3" id="KW-0238">DNA-binding</keyword>
<dbReference type="FunFam" id="1.10.10.10:FF:000001">
    <property type="entry name" value="LysR family transcriptional regulator"/>
    <property type="match status" value="1"/>
</dbReference>
<dbReference type="GO" id="GO:0043565">
    <property type="term" value="F:sequence-specific DNA binding"/>
    <property type="evidence" value="ECO:0007669"/>
    <property type="project" value="TreeGrafter"/>
</dbReference>
<sequence>LAHLKTFYIIAKEGSLTRAAHLLHTSQSSLSRTLQTLEYYAKAQLFERHARGLKLTPQGEKIFHHAQKIVQEHEAFKHSLLNDFNETEGELKILTTPGMASIWLPEIIPGFLKKYPGIKLDINSSLTNLERDLEKADILIRTRIDLHPNLMQRQIFNSPYKLWASPDYLREFGNPQKAEDLDHHRLLVFENARFNVLANNYWILEIGANHEKPRQPFLIMNSLEGLIACAKKGFGIIQMPVALTHIKNKDKELIPVLEEIEEPSIGIFCIHPLKTKNLKKINLFADYLEKLFKQGDFPYNNKPFER</sequence>
<dbReference type="PRINTS" id="PR00039">
    <property type="entry name" value="HTHLYSR"/>
</dbReference>
<dbReference type="PANTHER" id="PTHR30537:SF20">
    <property type="entry name" value="TRANSCRIPTIONAL REGULATORY PROTEIN"/>
    <property type="match status" value="1"/>
</dbReference>
<evidence type="ECO:0000256" key="3">
    <source>
        <dbReference type="ARBA" id="ARBA00023125"/>
    </source>
</evidence>
<dbReference type="InterPro" id="IPR005119">
    <property type="entry name" value="LysR_subst-bd"/>
</dbReference>
<dbReference type="GO" id="GO:0006351">
    <property type="term" value="P:DNA-templated transcription"/>
    <property type="evidence" value="ECO:0007669"/>
    <property type="project" value="TreeGrafter"/>
</dbReference>
<dbReference type="AlphaFoldDB" id="A0A8J7PHS6"/>
<feature type="non-terminal residue" evidence="6">
    <location>
        <position position="1"/>
    </location>
</feature>
<organism evidence="6 7">
    <name type="scientific">Candidatus Paracaedimonas acanthamoebae</name>
    <dbReference type="NCBI Taxonomy" id="244581"/>
    <lineage>
        <taxon>Bacteria</taxon>
        <taxon>Pseudomonadati</taxon>
        <taxon>Pseudomonadota</taxon>
        <taxon>Alphaproteobacteria</taxon>
        <taxon>Holosporales</taxon>
        <taxon>Caedimonadaceae</taxon>
        <taxon>Candidatus Paracaedimonas</taxon>
    </lineage>
</organism>
<proteinExistence type="inferred from homology"/>
<dbReference type="GO" id="GO:0003700">
    <property type="term" value="F:DNA-binding transcription factor activity"/>
    <property type="evidence" value="ECO:0007669"/>
    <property type="project" value="InterPro"/>
</dbReference>
<comment type="caution">
    <text evidence="6">The sequence shown here is derived from an EMBL/GenBank/DDBJ whole genome shotgun (WGS) entry which is preliminary data.</text>
</comment>
<dbReference type="InterPro" id="IPR000847">
    <property type="entry name" value="LysR_HTH_N"/>
</dbReference>
<comment type="similarity">
    <text evidence="1">Belongs to the LysR transcriptional regulatory family.</text>
</comment>
<gene>
    <name evidence="6" type="ORF">J0H12_00075</name>
</gene>
<evidence type="ECO:0000256" key="4">
    <source>
        <dbReference type="ARBA" id="ARBA00023163"/>
    </source>
</evidence>
<dbReference type="Gene3D" id="3.40.190.290">
    <property type="match status" value="1"/>
</dbReference>
<accession>A0A8J7PHS6</accession>
<reference evidence="6" key="1">
    <citation type="submission" date="2021-02" db="EMBL/GenBank/DDBJ databases">
        <title>Thiocyanate and organic carbon inputs drive convergent selection for specific autotrophic Afipia and Thiobacillus strains within complex microbiomes.</title>
        <authorList>
            <person name="Huddy R.J."/>
            <person name="Sachdeva R."/>
            <person name="Kadzinga F."/>
            <person name="Kantor R.S."/>
            <person name="Harrison S.T.L."/>
            <person name="Banfield J.F."/>
        </authorList>
    </citation>
    <scope>NUCLEOTIDE SEQUENCE</scope>
    <source>
        <strain evidence="6">SCN18_10_11_15_R4_P_38_20</strain>
    </source>
</reference>
<dbReference type="SUPFAM" id="SSF53850">
    <property type="entry name" value="Periplasmic binding protein-like II"/>
    <property type="match status" value="1"/>
</dbReference>
<protein>
    <submittedName>
        <fullName evidence="6">LysR family transcriptional regulator</fullName>
    </submittedName>
</protein>
<evidence type="ECO:0000313" key="6">
    <source>
        <dbReference type="EMBL" id="MBN9412310.1"/>
    </source>
</evidence>
<dbReference type="Pfam" id="PF00126">
    <property type="entry name" value="HTH_1"/>
    <property type="match status" value="1"/>
</dbReference>
<dbReference type="Proteomes" id="UP000664414">
    <property type="component" value="Unassembled WGS sequence"/>
</dbReference>
<evidence type="ECO:0000313" key="7">
    <source>
        <dbReference type="Proteomes" id="UP000664414"/>
    </source>
</evidence>
<feature type="domain" description="HTH lysR-type" evidence="5">
    <location>
        <begin position="1"/>
        <end position="56"/>
    </location>
</feature>
<dbReference type="EMBL" id="JAFKGL010000008">
    <property type="protein sequence ID" value="MBN9412310.1"/>
    <property type="molecule type" value="Genomic_DNA"/>
</dbReference>
<evidence type="ECO:0000259" key="5">
    <source>
        <dbReference type="PROSITE" id="PS50931"/>
    </source>
</evidence>
<keyword evidence="4" id="KW-0804">Transcription</keyword>
<keyword evidence="2" id="KW-0805">Transcription regulation</keyword>
<dbReference type="InterPro" id="IPR058163">
    <property type="entry name" value="LysR-type_TF_proteobact-type"/>
</dbReference>
<dbReference type="InterPro" id="IPR036388">
    <property type="entry name" value="WH-like_DNA-bd_sf"/>
</dbReference>
<dbReference type="InterPro" id="IPR036390">
    <property type="entry name" value="WH_DNA-bd_sf"/>
</dbReference>
<dbReference type="PROSITE" id="PS50931">
    <property type="entry name" value="HTH_LYSR"/>
    <property type="match status" value="1"/>
</dbReference>
<dbReference type="Pfam" id="PF03466">
    <property type="entry name" value="LysR_substrate"/>
    <property type="match status" value="1"/>
</dbReference>
<dbReference type="Gene3D" id="1.10.10.10">
    <property type="entry name" value="Winged helix-like DNA-binding domain superfamily/Winged helix DNA-binding domain"/>
    <property type="match status" value="1"/>
</dbReference>